<keyword evidence="2" id="KW-1185">Reference proteome</keyword>
<sequence length="61" mass="6852">MIAVERRVLLIIVTLLRELEENVDCAGCVGLLELLKRWFVSCPDLQGLAYGLSVIYTNICI</sequence>
<dbReference type="AlphaFoldDB" id="L0DR76"/>
<evidence type="ECO:0000313" key="1">
    <source>
        <dbReference type="EMBL" id="AGA31510.1"/>
    </source>
</evidence>
<dbReference type="HOGENOM" id="CLU_2920289_0_0_0"/>
<protein>
    <submittedName>
        <fullName evidence="1">Uncharacterized protein</fullName>
    </submittedName>
</protein>
<reference evidence="1 2" key="1">
    <citation type="submission" date="2012-02" db="EMBL/GenBank/DDBJ databases">
        <title>Complete sequence of chromosome of Singulisphaera acidiphila DSM 18658.</title>
        <authorList>
            <consortium name="US DOE Joint Genome Institute (JGI-PGF)"/>
            <person name="Lucas S."/>
            <person name="Copeland A."/>
            <person name="Lapidus A."/>
            <person name="Glavina del Rio T."/>
            <person name="Dalin E."/>
            <person name="Tice H."/>
            <person name="Bruce D."/>
            <person name="Goodwin L."/>
            <person name="Pitluck S."/>
            <person name="Peters L."/>
            <person name="Ovchinnikova G."/>
            <person name="Chertkov O."/>
            <person name="Kyrpides N."/>
            <person name="Mavromatis K."/>
            <person name="Ivanova N."/>
            <person name="Brettin T."/>
            <person name="Detter J.C."/>
            <person name="Han C."/>
            <person name="Larimer F."/>
            <person name="Land M."/>
            <person name="Hauser L."/>
            <person name="Markowitz V."/>
            <person name="Cheng J.-F."/>
            <person name="Hugenholtz P."/>
            <person name="Woyke T."/>
            <person name="Wu D."/>
            <person name="Tindall B."/>
            <person name="Pomrenke H."/>
            <person name="Brambilla E."/>
            <person name="Klenk H.-P."/>
            <person name="Eisen J.A."/>
        </authorList>
    </citation>
    <scope>NUCLEOTIDE SEQUENCE [LARGE SCALE GENOMIC DNA]</scope>
    <source>
        <strain evidence="2">ATCC BAA-1392 / DSM 18658 / VKM B-2454 / MOB10</strain>
    </source>
</reference>
<gene>
    <name evidence="1" type="ordered locus">Sinac_7476</name>
</gene>
<accession>L0DR76</accession>
<dbReference type="EMBL" id="CP003364">
    <property type="protein sequence ID" value="AGA31510.1"/>
    <property type="molecule type" value="Genomic_DNA"/>
</dbReference>
<evidence type="ECO:0000313" key="2">
    <source>
        <dbReference type="Proteomes" id="UP000010798"/>
    </source>
</evidence>
<proteinExistence type="predicted"/>
<organism evidence="1 2">
    <name type="scientific">Singulisphaera acidiphila (strain ATCC BAA-1392 / DSM 18658 / VKM B-2454 / MOB10)</name>
    <dbReference type="NCBI Taxonomy" id="886293"/>
    <lineage>
        <taxon>Bacteria</taxon>
        <taxon>Pseudomonadati</taxon>
        <taxon>Planctomycetota</taxon>
        <taxon>Planctomycetia</taxon>
        <taxon>Isosphaerales</taxon>
        <taxon>Isosphaeraceae</taxon>
        <taxon>Singulisphaera</taxon>
    </lineage>
</organism>
<dbReference type="Proteomes" id="UP000010798">
    <property type="component" value="Chromosome"/>
</dbReference>
<dbReference type="KEGG" id="saci:Sinac_7476"/>
<name>L0DR76_SINAD</name>